<evidence type="ECO:0000256" key="2">
    <source>
        <dbReference type="ARBA" id="ARBA00022737"/>
    </source>
</evidence>
<dbReference type="Gene3D" id="3.80.10.10">
    <property type="entry name" value="Ribonuclease Inhibitor"/>
    <property type="match status" value="1"/>
</dbReference>
<proteinExistence type="predicted"/>
<dbReference type="EMBL" id="LUCH01000821">
    <property type="protein sequence ID" value="KAF5404248.1"/>
    <property type="molecule type" value="Genomic_DNA"/>
</dbReference>
<comment type="caution">
    <text evidence="3">The sequence shown here is derived from an EMBL/GenBank/DDBJ whole genome shotgun (WGS) entry which is preliminary data.</text>
</comment>
<dbReference type="PANTHER" id="PTHR31994:SF3">
    <property type="entry name" value="LEUCINE-RICH REPEAT-CONTAINING PROTEIN 42"/>
    <property type="match status" value="1"/>
</dbReference>
<name>A0A8J4TD84_9TREM</name>
<gene>
    <name evidence="3" type="ORF">PHET_02360</name>
</gene>
<evidence type="ECO:0000313" key="4">
    <source>
        <dbReference type="Proteomes" id="UP000748531"/>
    </source>
</evidence>
<organism evidence="3 4">
    <name type="scientific">Paragonimus heterotremus</name>
    <dbReference type="NCBI Taxonomy" id="100268"/>
    <lineage>
        <taxon>Eukaryota</taxon>
        <taxon>Metazoa</taxon>
        <taxon>Spiralia</taxon>
        <taxon>Lophotrochozoa</taxon>
        <taxon>Platyhelminthes</taxon>
        <taxon>Trematoda</taxon>
        <taxon>Digenea</taxon>
        <taxon>Plagiorchiida</taxon>
        <taxon>Troglotremata</taxon>
        <taxon>Troglotrematidae</taxon>
        <taxon>Paragonimus</taxon>
    </lineage>
</organism>
<dbReference type="AlphaFoldDB" id="A0A8J4TD84"/>
<evidence type="ECO:0000256" key="1">
    <source>
        <dbReference type="ARBA" id="ARBA00022614"/>
    </source>
</evidence>
<dbReference type="PANTHER" id="PTHR31994">
    <property type="entry name" value="LEUCINE-RICH REPEAT-CONTAINING PROTEIN 42"/>
    <property type="match status" value="1"/>
</dbReference>
<dbReference type="SUPFAM" id="SSF52047">
    <property type="entry name" value="RNI-like"/>
    <property type="match status" value="1"/>
</dbReference>
<reference evidence="3" key="1">
    <citation type="submission" date="2019-05" db="EMBL/GenBank/DDBJ databases">
        <title>Annotation for the trematode Paragonimus heterotremus.</title>
        <authorList>
            <person name="Choi Y.-J."/>
        </authorList>
    </citation>
    <scope>NUCLEOTIDE SEQUENCE</scope>
    <source>
        <strain evidence="3">LC</strain>
    </source>
</reference>
<dbReference type="InterPro" id="IPR039631">
    <property type="entry name" value="LRRC42"/>
</dbReference>
<sequence>MELVDICCQLMATLLPYVDSLDGLPEHLGRKIFEHTNLNFQSQPLFTTIFVLFDHAYGNSFIHALRISSLSNPAWTSWLPTLSLSSSLQYLYLDNLNIDLHASALIPRIGQLTQLVRLSMRYNRLCNEDVRTLTAAARFSGSTRLRCIDLSGNGYLSEACLKPLVALNHLSEIHCSDTGIAVSRTLKLPTHLSFVRRHVCSISKPAHSGWFSERVGCAVEGYQFLEPHFEDCLTLKKELSG</sequence>
<dbReference type="Proteomes" id="UP000748531">
    <property type="component" value="Unassembled WGS sequence"/>
</dbReference>
<keyword evidence="2" id="KW-0677">Repeat</keyword>
<dbReference type="InterPro" id="IPR032675">
    <property type="entry name" value="LRR_dom_sf"/>
</dbReference>
<protein>
    <submittedName>
        <fullName evidence="3">Uncharacterized protein</fullName>
    </submittedName>
</protein>
<evidence type="ECO:0000313" key="3">
    <source>
        <dbReference type="EMBL" id="KAF5404248.1"/>
    </source>
</evidence>
<dbReference type="OrthoDB" id="6236150at2759"/>
<keyword evidence="1" id="KW-0433">Leucine-rich repeat</keyword>
<accession>A0A8J4TD84</accession>
<keyword evidence="4" id="KW-1185">Reference proteome</keyword>